<feature type="coiled-coil region" evidence="13">
    <location>
        <begin position="242"/>
        <end position="298"/>
    </location>
</feature>
<dbReference type="Proteomes" id="UP000319976">
    <property type="component" value="Chromosome"/>
</dbReference>
<evidence type="ECO:0000256" key="10">
    <source>
        <dbReference type="ARBA" id="ARBA00022989"/>
    </source>
</evidence>
<dbReference type="PRINTS" id="PR00344">
    <property type="entry name" value="BCTRLSENSOR"/>
</dbReference>
<reference evidence="16 17" key="1">
    <citation type="submission" date="2019-02" db="EMBL/GenBank/DDBJ databases">
        <title>Deep-cultivation of Planctomycetes and their phenomic and genomic characterization uncovers novel biology.</title>
        <authorList>
            <person name="Wiegand S."/>
            <person name="Jogler M."/>
            <person name="Boedeker C."/>
            <person name="Pinto D."/>
            <person name="Vollmers J."/>
            <person name="Rivas-Marin E."/>
            <person name="Kohn T."/>
            <person name="Peeters S.H."/>
            <person name="Heuer A."/>
            <person name="Rast P."/>
            <person name="Oberbeckmann S."/>
            <person name="Bunk B."/>
            <person name="Jeske O."/>
            <person name="Meyerdierks A."/>
            <person name="Storesund J.E."/>
            <person name="Kallscheuer N."/>
            <person name="Luecker S."/>
            <person name="Lage O.M."/>
            <person name="Pohl T."/>
            <person name="Merkel B.J."/>
            <person name="Hornburger P."/>
            <person name="Mueller R.-W."/>
            <person name="Bruemmer F."/>
            <person name="Labrenz M."/>
            <person name="Spormann A.M."/>
            <person name="Op den Camp H."/>
            <person name="Overmann J."/>
            <person name="Amann R."/>
            <person name="Jetten M.S.M."/>
            <person name="Mascher T."/>
            <person name="Medema M.H."/>
            <person name="Devos D.P."/>
            <person name="Kaster A.-K."/>
            <person name="Ovreas L."/>
            <person name="Rohde M."/>
            <person name="Galperin M.Y."/>
            <person name="Jogler C."/>
        </authorList>
    </citation>
    <scope>NUCLEOTIDE SEQUENCE [LARGE SCALE GENOMIC DNA]</scope>
    <source>
        <strain evidence="16 17">V22</strain>
    </source>
</reference>
<keyword evidence="5 16" id="KW-0808">Transferase</keyword>
<dbReference type="InterPro" id="IPR029095">
    <property type="entry name" value="NarX-like_N"/>
</dbReference>
<evidence type="ECO:0000313" key="17">
    <source>
        <dbReference type="Proteomes" id="UP000319976"/>
    </source>
</evidence>
<dbReference type="SMART" id="SM00388">
    <property type="entry name" value="HisKA"/>
    <property type="match status" value="1"/>
</dbReference>
<dbReference type="GO" id="GO:0005524">
    <property type="term" value="F:ATP binding"/>
    <property type="evidence" value="ECO:0007669"/>
    <property type="project" value="UniProtKB-KW"/>
</dbReference>
<evidence type="ECO:0000256" key="2">
    <source>
        <dbReference type="ARBA" id="ARBA00004141"/>
    </source>
</evidence>
<dbReference type="EC" id="2.7.13.3" evidence="3"/>
<evidence type="ECO:0000256" key="11">
    <source>
        <dbReference type="ARBA" id="ARBA00023012"/>
    </source>
</evidence>
<keyword evidence="13" id="KW-0175">Coiled coil</keyword>
<name>A0A517T9Y5_9PLAN</name>
<keyword evidence="10 14" id="KW-1133">Transmembrane helix</keyword>
<evidence type="ECO:0000256" key="14">
    <source>
        <dbReference type="SAM" id="Phobius"/>
    </source>
</evidence>
<dbReference type="InterPro" id="IPR036890">
    <property type="entry name" value="HATPase_C_sf"/>
</dbReference>
<keyword evidence="12 14" id="KW-0472">Membrane</keyword>
<evidence type="ECO:0000256" key="5">
    <source>
        <dbReference type="ARBA" id="ARBA00022679"/>
    </source>
</evidence>
<comment type="catalytic activity">
    <reaction evidence="1">
        <text>ATP + protein L-histidine = ADP + protein N-phospho-L-histidine.</text>
        <dbReference type="EC" id="2.7.13.3"/>
    </reaction>
</comment>
<dbReference type="CDD" id="cd00082">
    <property type="entry name" value="HisKA"/>
    <property type="match status" value="1"/>
</dbReference>
<keyword evidence="6 14" id="KW-0812">Transmembrane</keyword>
<evidence type="ECO:0000256" key="6">
    <source>
        <dbReference type="ARBA" id="ARBA00022692"/>
    </source>
</evidence>
<dbReference type="SMART" id="SM00387">
    <property type="entry name" value="HATPase_c"/>
    <property type="match status" value="1"/>
</dbReference>
<dbReference type="InterPro" id="IPR005467">
    <property type="entry name" value="His_kinase_dom"/>
</dbReference>
<dbReference type="InterPro" id="IPR004358">
    <property type="entry name" value="Sig_transdc_His_kin-like_C"/>
</dbReference>
<evidence type="ECO:0000256" key="12">
    <source>
        <dbReference type="ARBA" id="ARBA00023136"/>
    </source>
</evidence>
<protein>
    <recommendedName>
        <fullName evidence="3">histidine kinase</fullName>
        <ecNumber evidence="3">2.7.13.3</ecNumber>
    </recommendedName>
</protein>
<proteinExistence type="predicted"/>
<accession>A0A517T9Y5</accession>
<dbReference type="GO" id="GO:0000155">
    <property type="term" value="F:phosphorelay sensor kinase activity"/>
    <property type="evidence" value="ECO:0007669"/>
    <property type="project" value="InterPro"/>
</dbReference>
<comment type="subcellular location">
    <subcellularLocation>
        <location evidence="2">Membrane</location>
        <topology evidence="2">Multi-pass membrane protein</topology>
    </subcellularLocation>
</comment>
<keyword evidence="11" id="KW-0902">Two-component regulatory system</keyword>
<evidence type="ECO:0000256" key="1">
    <source>
        <dbReference type="ARBA" id="ARBA00000085"/>
    </source>
</evidence>
<evidence type="ECO:0000256" key="8">
    <source>
        <dbReference type="ARBA" id="ARBA00022777"/>
    </source>
</evidence>
<dbReference type="Gene3D" id="1.10.287.130">
    <property type="match status" value="1"/>
</dbReference>
<dbReference type="Gene3D" id="3.30.565.10">
    <property type="entry name" value="Histidine kinase-like ATPase, C-terminal domain"/>
    <property type="match status" value="1"/>
</dbReference>
<dbReference type="EMBL" id="CP036316">
    <property type="protein sequence ID" value="QDT65190.1"/>
    <property type="molecule type" value="Genomic_DNA"/>
</dbReference>
<feature type="transmembrane region" description="Helical" evidence="14">
    <location>
        <begin position="45"/>
        <end position="63"/>
    </location>
</feature>
<dbReference type="PROSITE" id="PS50109">
    <property type="entry name" value="HIS_KIN"/>
    <property type="match status" value="1"/>
</dbReference>
<gene>
    <name evidence="16" type="primary">fixL</name>
    <name evidence="16" type="ORF">V22_24370</name>
</gene>
<dbReference type="Pfam" id="PF13675">
    <property type="entry name" value="PilJ"/>
    <property type="match status" value="1"/>
</dbReference>
<dbReference type="InterPro" id="IPR036097">
    <property type="entry name" value="HisK_dim/P_sf"/>
</dbReference>
<keyword evidence="8" id="KW-0418">Kinase</keyword>
<keyword evidence="17" id="KW-1185">Reference proteome</keyword>
<evidence type="ECO:0000313" key="16">
    <source>
        <dbReference type="EMBL" id="QDT65190.1"/>
    </source>
</evidence>
<keyword evidence="9" id="KW-0067">ATP-binding</keyword>
<dbReference type="PANTHER" id="PTHR43065:SF10">
    <property type="entry name" value="PEROXIDE STRESS-ACTIVATED HISTIDINE KINASE MAK3"/>
    <property type="match status" value="1"/>
</dbReference>
<evidence type="ECO:0000256" key="13">
    <source>
        <dbReference type="SAM" id="Coils"/>
    </source>
</evidence>
<evidence type="ECO:0000256" key="3">
    <source>
        <dbReference type="ARBA" id="ARBA00012438"/>
    </source>
</evidence>
<feature type="domain" description="Histidine kinase" evidence="15">
    <location>
        <begin position="313"/>
        <end position="529"/>
    </location>
</feature>
<feature type="transmembrane region" description="Helical" evidence="14">
    <location>
        <begin position="220"/>
        <end position="245"/>
    </location>
</feature>
<dbReference type="SUPFAM" id="SSF47384">
    <property type="entry name" value="Homodimeric domain of signal transducing histidine kinase"/>
    <property type="match status" value="1"/>
</dbReference>
<dbReference type="InterPro" id="IPR003661">
    <property type="entry name" value="HisK_dim/P_dom"/>
</dbReference>
<keyword evidence="7" id="KW-0547">Nucleotide-binding</keyword>
<dbReference type="SUPFAM" id="SSF55874">
    <property type="entry name" value="ATPase domain of HSP90 chaperone/DNA topoisomerase II/histidine kinase"/>
    <property type="match status" value="1"/>
</dbReference>
<sequence>MLRTDFKQCSRRRCDHELGQRMSVELSQGQQLTESRAISKLSRRFFGTLIFVSVLLLINQVIIQRPLLRLTTDAPVINVSGRQRMLSQRLSKAALAMQLADENEIRDAARRELAVVLDLWATAHNGLRHGDEALNLPGDNSAEVEQLFEQLDPHFQMMQKSARVLLSSLPLEWSPGGDAPQAVESILLEESQFLPIMERIVGQYELEARKRVRDLSSTSWLVTGLIIAALCGIWLFVLTPAARLIRMQFNQLRHARDELEQRVYERTEELAATNKQLAEEVKERIQLESERNAAQEQVNRIGRVNAMGEMASGLAHELNQPLGAIANYIEGSLVKMSTESFDLSEIRHALSNALGATIRAGKMIRGIRRFVSRGENSQQISDVGSLIEESVEFLRDSADRSGIEIRTHLAPNLPPITCDGLQIQQVVMNLVQNSIDALKMLQRKVGTVDVKVTYVAGRDVRVSVTDSGEGVPEELRPRIFEPYYSTRADGMGMGLTICRSIIESHQGKIGVSSIADGSSEFYFTIPVGASIGTTADSAHR</sequence>
<dbReference type="InterPro" id="IPR003594">
    <property type="entry name" value="HATPase_dom"/>
</dbReference>
<keyword evidence="4" id="KW-0597">Phosphoprotein</keyword>
<evidence type="ECO:0000256" key="7">
    <source>
        <dbReference type="ARBA" id="ARBA00022741"/>
    </source>
</evidence>
<organism evidence="16 17">
    <name type="scientific">Calycomorphotria hydatis</name>
    <dbReference type="NCBI Taxonomy" id="2528027"/>
    <lineage>
        <taxon>Bacteria</taxon>
        <taxon>Pseudomonadati</taxon>
        <taxon>Planctomycetota</taxon>
        <taxon>Planctomycetia</taxon>
        <taxon>Planctomycetales</taxon>
        <taxon>Planctomycetaceae</taxon>
        <taxon>Calycomorphotria</taxon>
    </lineage>
</organism>
<dbReference type="GO" id="GO:0016020">
    <property type="term" value="C:membrane"/>
    <property type="evidence" value="ECO:0007669"/>
    <property type="project" value="UniProtKB-SubCell"/>
</dbReference>
<dbReference type="Pfam" id="PF02518">
    <property type="entry name" value="HATPase_c"/>
    <property type="match status" value="1"/>
</dbReference>
<dbReference type="AlphaFoldDB" id="A0A517T9Y5"/>
<evidence type="ECO:0000256" key="4">
    <source>
        <dbReference type="ARBA" id="ARBA00022553"/>
    </source>
</evidence>
<evidence type="ECO:0000256" key="9">
    <source>
        <dbReference type="ARBA" id="ARBA00022840"/>
    </source>
</evidence>
<dbReference type="PANTHER" id="PTHR43065">
    <property type="entry name" value="SENSOR HISTIDINE KINASE"/>
    <property type="match status" value="1"/>
</dbReference>
<dbReference type="KEGG" id="chya:V22_24370"/>
<dbReference type="OrthoDB" id="236031at2"/>
<evidence type="ECO:0000259" key="15">
    <source>
        <dbReference type="PROSITE" id="PS50109"/>
    </source>
</evidence>